<dbReference type="InterPro" id="IPR036736">
    <property type="entry name" value="ACP-like_sf"/>
</dbReference>
<comment type="catalytic activity">
    <reaction evidence="46">
        <text>3-oxooctanoyl-[ACP] + NADPH + H(+) = (3R)-hydroxyoctanoyl-[ACP] + NADP(+)</text>
        <dbReference type="Rhea" id="RHEA:41840"/>
        <dbReference type="Rhea" id="RHEA-COMP:9633"/>
        <dbReference type="Rhea" id="RHEA-COMP:9634"/>
        <dbReference type="ChEBI" id="CHEBI:15378"/>
        <dbReference type="ChEBI" id="CHEBI:57783"/>
        <dbReference type="ChEBI" id="CHEBI:58349"/>
        <dbReference type="ChEBI" id="CHEBI:78460"/>
        <dbReference type="ChEBI" id="CHEBI:78461"/>
    </reaction>
    <physiologicalReaction direction="left-to-right" evidence="46">
        <dbReference type="Rhea" id="RHEA:41841"/>
    </physiologicalReaction>
</comment>
<evidence type="ECO:0000256" key="7">
    <source>
        <dbReference type="ARBA" id="ARBA00022898"/>
    </source>
</evidence>
<dbReference type="SMART" id="SM00823">
    <property type="entry name" value="PKS_PP"/>
    <property type="match status" value="1"/>
</dbReference>
<organism evidence="55 56">
    <name type="scientific">Rhodopirellula halodulae</name>
    <dbReference type="NCBI Taxonomy" id="2894198"/>
    <lineage>
        <taxon>Bacteria</taxon>
        <taxon>Pseudomonadati</taxon>
        <taxon>Planctomycetota</taxon>
        <taxon>Planctomycetia</taxon>
        <taxon>Pirellulales</taxon>
        <taxon>Pirellulaceae</taxon>
        <taxon>Rhodopirellula</taxon>
    </lineage>
</organism>
<keyword evidence="2" id="KW-0596">Phosphopantetheine</keyword>
<dbReference type="Gene3D" id="3.90.180.10">
    <property type="entry name" value="Medium-chain alcohol dehydrogenases, catalytic domain"/>
    <property type="match status" value="1"/>
</dbReference>
<feature type="domain" description="Carrier" evidence="52">
    <location>
        <begin position="2108"/>
        <end position="2186"/>
    </location>
</feature>
<dbReference type="Gene3D" id="3.40.50.720">
    <property type="entry name" value="NAD(P)-binding Rossmann-like Domain"/>
    <property type="match status" value="3"/>
</dbReference>
<feature type="region of interest" description="Disordered" evidence="51">
    <location>
        <begin position="1"/>
        <end position="52"/>
    </location>
</feature>
<comment type="catalytic activity">
    <reaction evidence="29">
        <text>3-oxobutanoyl-[ACP] + NADPH + H(+) = (3R)-hydroxybutanoyl-[ACP] + NADP(+)</text>
        <dbReference type="Rhea" id="RHEA:41804"/>
        <dbReference type="Rhea" id="RHEA-COMP:9625"/>
        <dbReference type="Rhea" id="RHEA-COMP:9626"/>
        <dbReference type="ChEBI" id="CHEBI:15378"/>
        <dbReference type="ChEBI" id="CHEBI:57783"/>
        <dbReference type="ChEBI" id="CHEBI:58349"/>
        <dbReference type="ChEBI" id="CHEBI:78450"/>
        <dbReference type="ChEBI" id="CHEBI:78451"/>
    </reaction>
    <physiologicalReaction direction="left-to-right" evidence="29">
        <dbReference type="Rhea" id="RHEA:41805"/>
    </physiologicalReaction>
</comment>
<comment type="catalytic activity">
    <reaction evidence="33">
        <text>tetradecanoyl-[ACP] + H2O = tetradecanoate + holo-[ACP] + H(+)</text>
        <dbReference type="Rhea" id="RHEA:30123"/>
        <dbReference type="Rhea" id="RHEA-COMP:9648"/>
        <dbReference type="Rhea" id="RHEA-COMP:9685"/>
        <dbReference type="ChEBI" id="CHEBI:15377"/>
        <dbReference type="ChEBI" id="CHEBI:15378"/>
        <dbReference type="ChEBI" id="CHEBI:30807"/>
        <dbReference type="ChEBI" id="CHEBI:64479"/>
        <dbReference type="ChEBI" id="CHEBI:78477"/>
        <dbReference type="EC" id="3.1.2.14"/>
    </reaction>
    <physiologicalReaction direction="left-to-right" evidence="33">
        <dbReference type="Rhea" id="RHEA:30124"/>
    </physiologicalReaction>
</comment>
<sequence length="2485" mass="269717">MNSPERDLSERLAKLSPEQRAALRKRLAKSQSATAAGGSQTKSESGNAKLGASDSAEPIAIVGVSCRFPGAPDLDAYWRVISEGIDATAEIPPERWNVDSLYDPTGQKAGRMSVRRAGMVDGIDQFDPKFFGISPREAARMDPQQRMLLEVSWEAFEVAGIPVSQLAGTSVGAYVGIGGTDYSKVPSTYDGYYQYIDAHVGTGNALSIAANRLSYIMDLRGPSMAIDTACSSSTMAIHLAVQSLRSGECDAALAGGVNAILTPETTIAFSKARMLSPDGQCRPFDADANGYVRGEGCGMLVLKRLRDAERDGDHIWGTILASATNQDGRTSGITAPNGVSQQAVIRAALKEAGIPASRVNYIEAHGTGTPLGDPIEVDALTKVFAGQPGVDPPCYVTSVKANVGHMETVSGVAGIIKLLLMMRHQTIPGQLHLQKLNPRMSLKRSRIVIPCESPAWPVDGEPLVAGVSSFGFGGANTHLVLQQHLSSATVDAGEPKAPPPERNSHVMTLSGKSEQAIAQVASRLRQHLESTEDDVLDVAHTMNVGRVHHPQRAAVVFSDEAQLLKQLTSLSEGKKGPGIRSGHTVTSRATRTAFLFTGQGSQASGMGRGLYETHGVFREAMNQCDEGLKDLLPKRLLDVLYGDEQDSDLVHQTNYTQPALFAIEYSLAQLWLSWGVKPHVVMGHSVGEFAAACVAGIVSLDDALRLIAHRGRLMGALPEGGGMTAMFESSEVIAEQLQKFRGDDEQTLSIAAENGPQNTVVSGSLTELRKFADHCERAGIASKSLQVSHAFHSQLMEPMLDEFRSIAEQCEFQKPRVPLVSNLTGKTLEGTWDADYLCNHIRQAVRFETSMHALQEMDVDVMLEVGPSPILTGMGRRCLPDSKLTWATSLRTGNDDENTLYEALADVHCRGAKVDWKAFDQPWKRRRLVLPTYPFDRQRYWLDPSDEIVGDPSQSHASGDALHPLLGRLQPTALQSRLFENALSADSPEFLADHAVQGSVNLPGAAFVETAFAAARQRFGEGRHQVTDVSIEQAMFVSKESWKAFQTIVDESLSLEIYSRDRSAESGTWQRHMSATLVPAEVNDDCEPVAVAAPVELATVGQRYVGGKDHGEFYDLMSQRRLEYGPRFRMLRRVDYSLDEAVGLIQCDEATQSEFAEYVLHPVLGDALMQTFSALVPRPNHDTFSEATYMPTKVGVATVYQAPTGTLRTYGKRTSAGDVLDPEFVEGDVWLVNDRDEVVAEWTGVRVTRVGRAGGEATKSLDDALYHLSWEASKGFPAESDGDLGGKQVWVLGDDAARREAVVSSLRAQGATVVAGDLQSVWKTLAGEQSDAGPLAAIVSLWAAGDSAEVSDVANQSETLCQLALQQLRSAIVDVPVSSDFRGWWHVTEGAQSSISGNTHNMETTQLTQSSLWGMVRVGMMELADLKPALVDWDPQQSAAQNASLLASELVTADGEDHVLFRGGQRLVGRLAKRQLPQSTDGDTAITIPAQPHRLRFRQTGSFDSLYFEPMEREEPIGNEVEIRIAAAGLNFSDVLKVMGLYPGITDKVVPLGIECSGTVTAVGPDAKRFKVGDSVMGVAPFAFGSHAKTPEYTLVERPAGMDDVDAATIPIAFLTAWYGLVHLADVQPGERVLIHAGAGGVGLAATQIAQLLGAEVIATAGSDEKREFLRGCGVKHVFNSRTTQFADDIRRTFGGEGVDVVLNSLPGDAIPKSLGVLNAYGRFLEIGKTDIYQDRKVGLLPFQDNLSYHAIDLDRVLRQRPKKIEKLWNELSEKFDSGKLQPIACTEFDQTEMVETFRYMAQRKNIGKVITRMATGVNLDSGESESSTQTELGSVLITGGTGAIGLKLAQRLVEDGHRSLALLSRREPSSEVASAIDSIRASADSVNIEVVQGDVGRLESLQAALTSLPATMPPIRHVYHAAGVLRDGLLMDMTDEQLRVPFQPKVQGGWNLHEATKDLPLESFVMFSSIAACLGSPGQANYAAANSFLDGLADYRRGMGLPATSIAWGPWADSGMAATEDRSSQLQSRGMRLLPADACFETMQELVDAGDRYVAVMDVDWPAMIQSMRRTRPFFAEFADQATADSERSTDQVDHEFRGQIAGLDQDDRSERLREYFATELARLMGWEAEQIDVKQKLSELGMDSLIAMELKNNLEQRLAITIPMSALVESPSINSLVSHVVSQFGDGDGSKATDETTAKGSGKQEASALIVPLKSDGNRSPWLCVHPLGGSSACYLDFSQQVDEDQPVYALVGGGSDGVSEPPTSLDSMMLEYVGLVEQHFADDELRLIGWSAGGVFALELARRLEEAGRENISVSLLDTPLPSIYRNVDPNDDVQFVADLIQFSNAFSGTDMHLTSDELEDVRGTDRIWQRVLEEAQRAGVLSQSASPEMVRKLIDTSRQHVKFIKGYQINPKSPSVQLILPESTTALESSSGENWTDHLDWSARLSSEVRSEQTSGDHFSMLTGEHARELAKRMEQHAAAH</sequence>
<dbReference type="Pfam" id="PF00550">
    <property type="entry name" value="PP-binding"/>
    <property type="match status" value="1"/>
</dbReference>
<evidence type="ECO:0000256" key="38">
    <source>
        <dbReference type="ARBA" id="ARBA00048691"/>
    </source>
</evidence>
<comment type="catalytic activity">
    <reaction evidence="21">
        <text>hexanoyl-[ACP] + malonyl-[ACP] + H(+) = 3-oxooctanoyl-[ACP] + holo-[ACP] + CO2</text>
        <dbReference type="Rhea" id="RHEA:41836"/>
        <dbReference type="Rhea" id="RHEA-COMP:9623"/>
        <dbReference type="Rhea" id="RHEA-COMP:9632"/>
        <dbReference type="Rhea" id="RHEA-COMP:9633"/>
        <dbReference type="Rhea" id="RHEA-COMP:9685"/>
        <dbReference type="ChEBI" id="CHEBI:15378"/>
        <dbReference type="ChEBI" id="CHEBI:16526"/>
        <dbReference type="ChEBI" id="CHEBI:64479"/>
        <dbReference type="ChEBI" id="CHEBI:78449"/>
        <dbReference type="ChEBI" id="CHEBI:78459"/>
        <dbReference type="ChEBI" id="CHEBI:78460"/>
    </reaction>
    <physiologicalReaction direction="left-to-right" evidence="21">
        <dbReference type="Rhea" id="RHEA:41837"/>
    </physiologicalReaction>
</comment>
<dbReference type="SMART" id="SM00822">
    <property type="entry name" value="PKS_KR"/>
    <property type="match status" value="1"/>
</dbReference>
<comment type="catalytic activity">
    <reaction evidence="37">
        <text>a 2,3-saturated acyl-[ACP] + NADP(+) = a (2E)-enoyl-[ACP] + NADPH + H(+)</text>
        <dbReference type="Rhea" id="RHEA:22564"/>
        <dbReference type="Rhea" id="RHEA-COMP:9925"/>
        <dbReference type="Rhea" id="RHEA-COMP:9926"/>
        <dbReference type="ChEBI" id="CHEBI:15378"/>
        <dbReference type="ChEBI" id="CHEBI:57783"/>
        <dbReference type="ChEBI" id="CHEBI:58349"/>
        <dbReference type="ChEBI" id="CHEBI:78784"/>
        <dbReference type="ChEBI" id="CHEBI:78785"/>
        <dbReference type="EC" id="1.3.1.39"/>
    </reaction>
    <physiologicalReaction direction="right-to-left" evidence="37">
        <dbReference type="Rhea" id="RHEA:22566"/>
    </physiologicalReaction>
</comment>
<evidence type="ECO:0000256" key="40">
    <source>
        <dbReference type="ARBA" id="ARBA00048935"/>
    </source>
</evidence>
<evidence type="ECO:0000256" key="35">
    <source>
        <dbReference type="ARBA" id="ARBA00048506"/>
    </source>
</evidence>
<comment type="catalytic activity">
    <reaction evidence="15">
        <text>(3R)-hydroxytetradecanoyl-[ACP] = (2E)-tetradecenoyl-[ACP] + H2O</text>
        <dbReference type="Rhea" id="RHEA:41892"/>
        <dbReference type="Rhea" id="RHEA-COMP:9646"/>
        <dbReference type="Rhea" id="RHEA-COMP:9647"/>
        <dbReference type="ChEBI" id="CHEBI:15377"/>
        <dbReference type="ChEBI" id="CHEBI:78474"/>
        <dbReference type="ChEBI" id="CHEBI:78475"/>
    </reaction>
    <physiologicalReaction direction="left-to-right" evidence="15">
        <dbReference type="Rhea" id="RHEA:41893"/>
    </physiologicalReaction>
</comment>
<dbReference type="SMART" id="SM00827">
    <property type="entry name" value="PKS_AT"/>
    <property type="match status" value="1"/>
</dbReference>
<evidence type="ECO:0000313" key="55">
    <source>
        <dbReference type="EMBL" id="MCC9642626.1"/>
    </source>
</evidence>
<dbReference type="PANTHER" id="PTHR43775">
    <property type="entry name" value="FATTY ACID SYNTHASE"/>
    <property type="match status" value="1"/>
</dbReference>
<dbReference type="CDD" id="cd00833">
    <property type="entry name" value="PKS"/>
    <property type="match status" value="1"/>
</dbReference>
<comment type="catalytic activity">
    <reaction evidence="16">
        <text>(3R)-hydroxyoctadecanoyl-[ACP] = (2E)-octadecenoyl-[ACP] + H2O</text>
        <dbReference type="Rhea" id="RHEA:41924"/>
        <dbReference type="Rhea" id="RHEA-COMP:9654"/>
        <dbReference type="Rhea" id="RHEA-COMP:9655"/>
        <dbReference type="ChEBI" id="CHEBI:15377"/>
        <dbReference type="ChEBI" id="CHEBI:78488"/>
        <dbReference type="ChEBI" id="CHEBI:78489"/>
    </reaction>
    <physiologicalReaction direction="left-to-right" evidence="16">
        <dbReference type="Rhea" id="RHEA:41925"/>
    </physiologicalReaction>
</comment>
<dbReference type="InterPro" id="IPR020802">
    <property type="entry name" value="TesA-like"/>
</dbReference>
<keyword evidence="8" id="KW-0511">Multifunctional enzyme</keyword>
<comment type="catalytic activity">
    <reaction evidence="34">
        <text>(2E)-octenoyl-[ACP] + NADPH + H(+) = octanoyl-[ACP] + NADP(+)</text>
        <dbReference type="Rhea" id="RHEA:41848"/>
        <dbReference type="Rhea" id="RHEA-COMP:9635"/>
        <dbReference type="Rhea" id="RHEA-COMP:9636"/>
        <dbReference type="ChEBI" id="CHEBI:15378"/>
        <dbReference type="ChEBI" id="CHEBI:57783"/>
        <dbReference type="ChEBI" id="CHEBI:58349"/>
        <dbReference type="ChEBI" id="CHEBI:78462"/>
        <dbReference type="ChEBI" id="CHEBI:78463"/>
    </reaction>
    <physiologicalReaction direction="left-to-right" evidence="34">
        <dbReference type="Rhea" id="RHEA:41849"/>
    </physiologicalReaction>
</comment>
<keyword evidence="3" id="KW-0597">Phosphoprotein</keyword>
<comment type="catalytic activity">
    <reaction evidence="12">
        <text>(3R)-hydroxyhexanoyl-[ACP] = (2E)-hexenoyl-[ACP] + H2O</text>
        <dbReference type="Rhea" id="RHEA:41828"/>
        <dbReference type="Rhea" id="RHEA-COMP:9630"/>
        <dbReference type="Rhea" id="RHEA-COMP:9631"/>
        <dbReference type="ChEBI" id="CHEBI:15377"/>
        <dbReference type="ChEBI" id="CHEBI:78457"/>
        <dbReference type="ChEBI" id="CHEBI:78458"/>
    </reaction>
    <physiologicalReaction direction="left-to-right" evidence="12">
        <dbReference type="Rhea" id="RHEA:41829"/>
    </physiologicalReaction>
</comment>
<evidence type="ECO:0000256" key="18">
    <source>
        <dbReference type="ARBA" id="ARBA00023402"/>
    </source>
</evidence>
<comment type="catalytic activity">
    <reaction evidence="20">
        <text>3-oxooctadecanoyl-[ACP] + NADPH + H(+) = (3R)-hydroxyoctadecanoyl-[ACP] + NADP(+)</text>
        <dbReference type="Rhea" id="RHEA:41920"/>
        <dbReference type="Rhea" id="RHEA-COMP:9653"/>
        <dbReference type="Rhea" id="RHEA-COMP:9654"/>
        <dbReference type="ChEBI" id="CHEBI:15378"/>
        <dbReference type="ChEBI" id="CHEBI:57783"/>
        <dbReference type="ChEBI" id="CHEBI:58349"/>
        <dbReference type="ChEBI" id="CHEBI:78487"/>
        <dbReference type="ChEBI" id="CHEBI:78488"/>
    </reaction>
    <physiologicalReaction direction="left-to-right" evidence="20">
        <dbReference type="Rhea" id="RHEA:41921"/>
    </physiologicalReaction>
</comment>
<dbReference type="SMART" id="SM00826">
    <property type="entry name" value="PKS_DH"/>
    <property type="match status" value="1"/>
</dbReference>
<dbReference type="InterPro" id="IPR049551">
    <property type="entry name" value="PKS_DH_C"/>
</dbReference>
<dbReference type="InterPro" id="IPR020843">
    <property type="entry name" value="ER"/>
</dbReference>
<feature type="compositionally biased region" description="Polar residues" evidence="51">
    <location>
        <begin position="29"/>
        <end position="46"/>
    </location>
</feature>
<evidence type="ECO:0000256" key="6">
    <source>
        <dbReference type="ARBA" id="ARBA00022857"/>
    </source>
</evidence>
<dbReference type="PROSITE" id="PS50075">
    <property type="entry name" value="CARRIER"/>
    <property type="match status" value="1"/>
</dbReference>
<dbReference type="InterPro" id="IPR001031">
    <property type="entry name" value="Thioesterase"/>
</dbReference>
<dbReference type="InterPro" id="IPR016036">
    <property type="entry name" value="Malonyl_transacylase_ACP-bd"/>
</dbReference>
<feature type="region of interest" description="C-terminal hotdog fold" evidence="50">
    <location>
        <begin position="1105"/>
        <end position="1256"/>
    </location>
</feature>
<comment type="catalytic activity">
    <reaction evidence="43">
        <text>(2E)-tetradecenoyl-[ACP] + NADPH + H(+) = tetradecanoyl-[ACP] + NADP(+)</text>
        <dbReference type="Rhea" id="RHEA:41896"/>
        <dbReference type="Rhea" id="RHEA-COMP:9647"/>
        <dbReference type="Rhea" id="RHEA-COMP:9648"/>
        <dbReference type="ChEBI" id="CHEBI:15378"/>
        <dbReference type="ChEBI" id="CHEBI:57783"/>
        <dbReference type="ChEBI" id="CHEBI:58349"/>
        <dbReference type="ChEBI" id="CHEBI:78475"/>
        <dbReference type="ChEBI" id="CHEBI:78477"/>
    </reaction>
    <physiologicalReaction direction="left-to-right" evidence="43">
        <dbReference type="Rhea" id="RHEA:41897"/>
    </physiologicalReaction>
</comment>
<keyword evidence="56" id="KW-1185">Reference proteome</keyword>
<evidence type="ECO:0000256" key="28">
    <source>
        <dbReference type="ARBA" id="ARBA00047897"/>
    </source>
</evidence>
<comment type="catalytic activity">
    <reaction evidence="25">
        <text>(2E)-butenoyl-[ACP] + NADPH + H(+) = butanoyl-[ACP] + NADP(+)</text>
        <dbReference type="Rhea" id="RHEA:41812"/>
        <dbReference type="Rhea" id="RHEA-COMP:9627"/>
        <dbReference type="Rhea" id="RHEA-COMP:9628"/>
        <dbReference type="ChEBI" id="CHEBI:15378"/>
        <dbReference type="ChEBI" id="CHEBI:57783"/>
        <dbReference type="ChEBI" id="CHEBI:58349"/>
        <dbReference type="ChEBI" id="CHEBI:78453"/>
        <dbReference type="ChEBI" id="CHEBI:78454"/>
    </reaction>
    <physiologicalReaction direction="left-to-right" evidence="25">
        <dbReference type="Rhea" id="RHEA:41813"/>
    </physiologicalReaction>
</comment>
<evidence type="ECO:0000256" key="5">
    <source>
        <dbReference type="ARBA" id="ARBA00022799"/>
    </source>
</evidence>
<dbReference type="InterPro" id="IPR029058">
    <property type="entry name" value="AB_hydrolase_fold"/>
</dbReference>
<comment type="catalytic activity">
    <reaction evidence="26">
        <text>dodecanoyl-[ACP] + malonyl-[ACP] + H(+) = 3-oxotetradecanoyl-[ACP] + holo-[ACP] + CO2</text>
        <dbReference type="Rhea" id="RHEA:41884"/>
        <dbReference type="Rhea" id="RHEA-COMP:9623"/>
        <dbReference type="Rhea" id="RHEA-COMP:9644"/>
        <dbReference type="Rhea" id="RHEA-COMP:9645"/>
        <dbReference type="Rhea" id="RHEA-COMP:9685"/>
        <dbReference type="ChEBI" id="CHEBI:15378"/>
        <dbReference type="ChEBI" id="CHEBI:16526"/>
        <dbReference type="ChEBI" id="CHEBI:64479"/>
        <dbReference type="ChEBI" id="CHEBI:65264"/>
        <dbReference type="ChEBI" id="CHEBI:78449"/>
        <dbReference type="ChEBI" id="CHEBI:78473"/>
    </reaction>
    <physiologicalReaction direction="left-to-right" evidence="26">
        <dbReference type="Rhea" id="RHEA:41885"/>
    </physiologicalReaction>
</comment>
<reference evidence="55" key="1">
    <citation type="submission" date="2021-11" db="EMBL/GenBank/DDBJ databases">
        <title>Genome sequence.</title>
        <authorList>
            <person name="Sun Q."/>
        </authorList>
    </citation>
    <scope>NUCLEOTIDE SEQUENCE</scope>
    <source>
        <strain evidence="55">JC740</strain>
    </source>
</reference>
<name>A0ABS8NJI0_9BACT</name>
<dbReference type="SUPFAM" id="SSF50129">
    <property type="entry name" value="GroES-like"/>
    <property type="match status" value="1"/>
</dbReference>
<evidence type="ECO:0000256" key="8">
    <source>
        <dbReference type="ARBA" id="ARBA00023268"/>
    </source>
</evidence>
<dbReference type="InterPro" id="IPR014043">
    <property type="entry name" value="Acyl_transferase_dom"/>
</dbReference>
<evidence type="ECO:0000256" key="22">
    <source>
        <dbReference type="ARBA" id="ARBA00047400"/>
    </source>
</evidence>
<dbReference type="SUPFAM" id="SSF52151">
    <property type="entry name" value="FabD/lysophospholipase-like"/>
    <property type="match status" value="1"/>
</dbReference>
<dbReference type="Gene3D" id="3.10.129.110">
    <property type="entry name" value="Polyketide synthase dehydratase"/>
    <property type="match status" value="1"/>
</dbReference>
<dbReference type="Pfam" id="PF00975">
    <property type="entry name" value="Thioesterase"/>
    <property type="match status" value="1"/>
</dbReference>
<evidence type="ECO:0000256" key="31">
    <source>
        <dbReference type="ARBA" id="ARBA00048051"/>
    </source>
</evidence>
<dbReference type="PROSITE" id="PS52019">
    <property type="entry name" value="PKS_MFAS_DH"/>
    <property type="match status" value="1"/>
</dbReference>
<dbReference type="Gene3D" id="3.30.70.3290">
    <property type="match status" value="1"/>
</dbReference>
<comment type="catalytic activity">
    <reaction evidence="42">
        <text>decanoyl-[ACP] + malonyl-[ACP] + H(+) = 3-oxododecanoyl-[ACP] + holo-[ACP] + CO2</text>
        <dbReference type="Rhea" id="RHEA:41868"/>
        <dbReference type="Rhea" id="RHEA-COMP:9623"/>
        <dbReference type="Rhea" id="RHEA-COMP:9640"/>
        <dbReference type="Rhea" id="RHEA-COMP:9641"/>
        <dbReference type="Rhea" id="RHEA-COMP:9685"/>
        <dbReference type="ChEBI" id="CHEBI:15378"/>
        <dbReference type="ChEBI" id="CHEBI:16526"/>
        <dbReference type="ChEBI" id="CHEBI:64479"/>
        <dbReference type="ChEBI" id="CHEBI:78449"/>
        <dbReference type="ChEBI" id="CHEBI:78468"/>
        <dbReference type="ChEBI" id="CHEBI:78469"/>
    </reaction>
    <physiologicalReaction direction="left-to-right" evidence="42">
        <dbReference type="Rhea" id="RHEA:41869"/>
    </physiologicalReaction>
</comment>
<comment type="catalytic activity">
    <reaction evidence="45">
        <text>3-oxohexadecanoyl-[ACP] + NADPH + H(+) = (3R)-hydroxyhexadecanoyl-[ACP] + NADP(+)</text>
        <dbReference type="Rhea" id="RHEA:41904"/>
        <dbReference type="Rhea" id="RHEA-COMP:9649"/>
        <dbReference type="Rhea" id="RHEA-COMP:9650"/>
        <dbReference type="ChEBI" id="CHEBI:15378"/>
        <dbReference type="ChEBI" id="CHEBI:57783"/>
        <dbReference type="ChEBI" id="CHEBI:58349"/>
        <dbReference type="ChEBI" id="CHEBI:78478"/>
        <dbReference type="ChEBI" id="CHEBI:78480"/>
    </reaction>
    <physiologicalReaction direction="left-to-right" evidence="45">
        <dbReference type="Rhea" id="RHEA:41905"/>
    </physiologicalReaction>
</comment>
<feature type="compositionally biased region" description="Basic and acidic residues" evidence="51">
    <location>
        <begin position="1"/>
        <end position="13"/>
    </location>
</feature>
<dbReference type="SUPFAM" id="SSF53901">
    <property type="entry name" value="Thiolase-like"/>
    <property type="match status" value="1"/>
</dbReference>
<evidence type="ECO:0000256" key="2">
    <source>
        <dbReference type="ARBA" id="ARBA00022450"/>
    </source>
</evidence>
<dbReference type="InterPro" id="IPR013968">
    <property type="entry name" value="PKS_KR"/>
</dbReference>
<dbReference type="SUPFAM" id="SSF51735">
    <property type="entry name" value="NAD(P)-binding Rossmann-fold domains"/>
    <property type="match status" value="3"/>
</dbReference>
<dbReference type="Pfam" id="PF00698">
    <property type="entry name" value="Acyl_transf_1"/>
    <property type="match status" value="1"/>
</dbReference>
<keyword evidence="4" id="KW-0808">Transferase</keyword>
<comment type="catalytic activity">
    <reaction evidence="40">
        <text>3-oxotetradecanoyl-[ACP] + NADPH + H(+) = (3R)-hydroxytetradecanoyl-[ACP] + NADP(+)</text>
        <dbReference type="Rhea" id="RHEA:41888"/>
        <dbReference type="Rhea" id="RHEA-COMP:9645"/>
        <dbReference type="Rhea" id="RHEA-COMP:9646"/>
        <dbReference type="ChEBI" id="CHEBI:15378"/>
        <dbReference type="ChEBI" id="CHEBI:57783"/>
        <dbReference type="ChEBI" id="CHEBI:58349"/>
        <dbReference type="ChEBI" id="CHEBI:78473"/>
        <dbReference type="ChEBI" id="CHEBI:78474"/>
    </reaction>
    <physiologicalReaction direction="left-to-right" evidence="40">
        <dbReference type="Rhea" id="RHEA:41889"/>
    </physiologicalReaction>
</comment>
<comment type="caution">
    <text evidence="55">The sequence shown here is derived from an EMBL/GenBank/DDBJ whole genome shotgun (WGS) entry which is preliminary data.</text>
</comment>
<dbReference type="RefSeq" id="WP_230273491.1">
    <property type="nucleotide sequence ID" value="NZ_JAJKFW010000022.1"/>
</dbReference>
<keyword evidence="5" id="KW-0702">S-nitrosylation</keyword>
<dbReference type="InterPro" id="IPR018201">
    <property type="entry name" value="Ketoacyl_synth_AS"/>
</dbReference>
<dbReference type="EMBL" id="JAJKFW010000022">
    <property type="protein sequence ID" value="MCC9642626.1"/>
    <property type="molecule type" value="Genomic_DNA"/>
</dbReference>
<evidence type="ECO:0000256" key="4">
    <source>
        <dbReference type="ARBA" id="ARBA00022679"/>
    </source>
</evidence>
<dbReference type="Pfam" id="PF08659">
    <property type="entry name" value="KR"/>
    <property type="match status" value="1"/>
</dbReference>
<comment type="catalytic activity">
    <reaction evidence="36">
        <text>3-oxohexanoyl-[ACP] + NADPH + H(+) = (3R)-hydroxyhexanoyl-[ACP] + NADP(+)</text>
        <dbReference type="Rhea" id="RHEA:41824"/>
        <dbReference type="Rhea" id="RHEA-COMP:9629"/>
        <dbReference type="Rhea" id="RHEA-COMP:9630"/>
        <dbReference type="ChEBI" id="CHEBI:15378"/>
        <dbReference type="ChEBI" id="CHEBI:57783"/>
        <dbReference type="ChEBI" id="CHEBI:58349"/>
        <dbReference type="ChEBI" id="CHEBI:78456"/>
        <dbReference type="ChEBI" id="CHEBI:78457"/>
    </reaction>
    <physiologicalReaction direction="left-to-right" evidence="36">
        <dbReference type="Rhea" id="RHEA:41825"/>
    </physiologicalReaction>
</comment>
<comment type="catalytic activity">
    <reaction evidence="28">
        <text>(2E)-hexenoyl-[ACP] + NADPH + H(+) = hexanoyl-[ACP] + NADP(+)</text>
        <dbReference type="Rhea" id="RHEA:41832"/>
        <dbReference type="Rhea" id="RHEA-COMP:9631"/>
        <dbReference type="Rhea" id="RHEA-COMP:9632"/>
        <dbReference type="ChEBI" id="CHEBI:15378"/>
        <dbReference type="ChEBI" id="CHEBI:57783"/>
        <dbReference type="ChEBI" id="CHEBI:58349"/>
        <dbReference type="ChEBI" id="CHEBI:78458"/>
        <dbReference type="ChEBI" id="CHEBI:78459"/>
    </reaction>
    <physiologicalReaction direction="left-to-right" evidence="28">
        <dbReference type="Rhea" id="RHEA:41833"/>
    </physiologicalReaction>
</comment>
<evidence type="ECO:0000256" key="42">
    <source>
        <dbReference type="ARBA" id="ARBA00049109"/>
    </source>
</evidence>
<dbReference type="Pfam" id="PF21089">
    <property type="entry name" value="PKS_DH_N"/>
    <property type="match status" value="1"/>
</dbReference>
<dbReference type="InterPro" id="IPR014030">
    <property type="entry name" value="Ketoacyl_synth_N"/>
</dbReference>
<evidence type="ECO:0000256" key="11">
    <source>
        <dbReference type="ARBA" id="ARBA00023351"/>
    </source>
</evidence>
<dbReference type="Gene3D" id="3.40.366.10">
    <property type="entry name" value="Malonyl-Coenzyme A Acyl Carrier Protein, domain 2"/>
    <property type="match status" value="1"/>
</dbReference>
<comment type="catalytic activity">
    <reaction evidence="17">
        <text>(3R)-hydroxyhexadecanoyl-[ACP] = (2E)-hexadecenoyl-[ACP] + H2O</text>
        <dbReference type="Rhea" id="RHEA:41908"/>
        <dbReference type="Rhea" id="RHEA-COMP:9650"/>
        <dbReference type="Rhea" id="RHEA-COMP:9651"/>
        <dbReference type="ChEBI" id="CHEBI:15377"/>
        <dbReference type="ChEBI" id="CHEBI:78480"/>
        <dbReference type="ChEBI" id="CHEBI:78481"/>
    </reaction>
    <physiologicalReaction direction="left-to-right" evidence="17">
        <dbReference type="Rhea" id="RHEA:41909"/>
    </physiologicalReaction>
</comment>
<dbReference type="InterPro" id="IPR050091">
    <property type="entry name" value="PKS_NRPS_Biosynth_Enz"/>
</dbReference>
<dbReference type="InterPro" id="IPR013149">
    <property type="entry name" value="ADH-like_C"/>
</dbReference>
<dbReference type="InterPro" id="IPR001227">
    <property type="entry name" value="Ac_transferase_dom_sf"/>
</dbReference>
<dbReference type="SMART" id="SM00829">
    <property type="entry name" value="PKS_ER"/>
    <property type="match status" value="1"/>
</dbReference>
<comment type="catalytic activity">
    <reaction evidence="38">
        <text>holo-[ACP] + acetyl-CoA = acetyl-[ACP] + CoA</text>
        <dbReference type="Rhea" id="RHEA:41788"/>
        <dbReference type="Rhea" id="RHEA-COMP:9621"/>
        <dbReference type="Rhea" id="RHEA-COMP:9685"/>
        <dbReference type="ChEBI" id="CHEBI:57287"/>
        <dbReference type="ChEBI" id="CHEBI:57288"/>
        <dbReference type="ChEBI" id="CHEBI:64479"/>
        <dbReference type="ChEBI" id="CHEBI:78446"/>
        <dbReference type="EC" id="2.3.1.38"/>
    </reaction>
    <physiologicalReaction direction="left-to-right" evidence="38">
        <dbReference type="Rhea" id="RHEA:41789"/>
    </physiologicalReaction>
</comment>
<comment type="catalytic activity">
    <reaction evidence="32">
        <text>(2E)-dodecenoyl-[ACP] + NADPH + H(+) = dodecanoyl-[ACP] + NADP(+)</text>
        <dbReference type="Rhea" id="RHEA:41880"/>
        <dbReference type="Rhea" id="RHEA-COMP:9643"/>
        <dbReference type="Rhea" id="RHEA-COMP:9644"/>
        <dbReference type="ChEBI" id="CHEBI:15378"/>
        <dbReference type="ChEBI" id="CHEBI:57783"/>
        <dbReference type="ChEBI" id="CHEBI:58349"/>
        <dbReference type="ChEBI" id="CHEBI:65264"/>
        <dbReference type="ChEBI" id="CHEBI:78472"/>
    </reaction>
    <physiologicalReaction direction="left-to-right" evidence="32">
        <dbReference type="Rhea" id="RHEA:41881"/>
    </physiologicalReaction>
</comment>
<dbReference type="SUPFAM" id="SSF47336">
    <property type="entry name" value="ACP-like"/>
    <property type="match status" value="1"/>
</dbReference>
<evidence type="ECO:0000256" key="33">
    <source>
        <dbReference type="ARBA" id="ARBA00048289"/>
    </source>
</evidence>
<dbReference type="InterPro" id="IPR020807">
    <property type="entry name" value="PKS_DH"/>
</dbReference>
<dbReference type="CDD" id="cd05195">
    <property type="entry name" value="enoyl_red"/>
    <property type="match status" value="1"/>
</dbReference>
<dbReference type="Pfam" id="PF14765">
    <property type="entry name" value="PS-DH"/>
    <property type="match status" value="1"/>
</dbReference>
<comment type="catalytic activity">
    <reaction evidence="31">
        <text>hexadecanoyl-[ACP] + malonyl-[ACP] + H(+) = 3-oxooctadecanoyl-[ACP] + holo-[ACP] + CO2</text>
        <dbReference type="Rhea" id="RHEA:41916"/>
        <dbReference type="Rhea" id="RHEA-COMP:9623"/>
        <dbReference type="Rhea" id="RHEA-COMP:9652"/>
        <dbReference type="Rhea" id="RHEA-COMP:9653"/>
        <dbReference type="Rhea" id="RHEA-COMP:9685"/>
        <dbReference type="ChEBI" id="CHEBI:15378"/>
        <dbReference type="ChEBI" id="CHEBI:16526"/>
        <dbReference type="ChEBI" id="CHEBI:64479"/>
        <dbReference type="ChEBI" id="CHEBI:78449"/>
        <dbReference type="ChEBI" id="CHEBI:78483"/>
        <dbReference type="ChEBI" id="CHEBI:78487"/>
    </reaction>
    <physiologicalReaction direction="left-to-right" evidence="31">
        <dbReference type="Rhea" id="RHEA:41917"/>
    </physiologicalReaction>
</comment>
<dbReference type="Proteomes" id="UP001430306">
    <property type="component" value="Unassembled WGS sequence"/>
</dbReference>
<evidence type="ECO:0000256" key="27">
    <source>
        <dbReference type="ARBA" id="ARBA00047810"/>
    </source>
</evidence>
<comment type="pathway">
    <text evidence="1">Lipid metabolism.</text>
</comment>
<evidence type="ECO:0000256" key="23">
    <source>
        <dbReference type="ARBA" id="ARBA00047440"/>
    </source>
</evidence>
<dbReference type="InterPro" id="IPR049900">
    <property type="entry name" value="PKS_mFAS_DH"/>
</dbReference>
<dbReference type="InterPro" id="IPR016035">
    <property type="entry name" value="Acyl_Trfase/lysoPLipase"/>
</dbReference>
<dbReference type="InterPro" id="IPR009081">
    <property type="entry name" value="PP-bd_ACP"/>
</dbReference>
<dbReference type="Gene3D" id="3.40.47.10">
    <property type="match status" value="1"/>
</dbReference>
<dbReference type="SUPFAM" id="SSF53474">
    <property type="entry name" value="alpha/beta-Hydrolases"/>
    <property type="match status" value="1"/>
</dbReference>
<comment type="catalytic activity">
    <reaction evidence="27">
        <text>(2E)-hexadecenoyl-[ACP] + NADPH + H(+) = hexadecanoyl-[ACP] + NADP(+)</text>
        <dbReference type="Rhea" id="RHEA:41912"/>
        <dbReference type="Rhea" id="RHEA-COMP:9651"/>
        <dbReference type="Rhea" id="RHEA-COMP:9652"/>
        <dbReference type="ChEBI" id="CHEBI:15378"/>
        <dbReference type="ChEBI" id="CHEBI:57783"/>
        <dbReference type="ChEBI" id="CHEBI:58349"/>
        <dbReference type="ChEBI" id="CHEBI:78481"/>
        <dbReference type="ChEBI" id="CHEBI:78483"/>
    </reaction>
    <physiologicalReaction direction="left-to-right" evidence="27">
        <dbReference type="Rhea" id="RHEA:41913"/>
    </physiologicalReaction>
</comment>
<comment type="catalytic activity">
    <reaction evidence="22">
        <text>a (3R)-hydroxyacyl-[ACP] + NADP(+) = a 3-oxoacyl-[ACP] + NADPH + H(+)</text>
        <dbReference type="Rhea" id="RHEA:17397"/>
        <dbReference type="Rhea" id="RHEA-COMP:9916"/>
        <dbReference type="Rhea" id="RHEA-COMP:9945"/>
        <dbReference type="ChEBI" id="CHEBI:15378"/>
        <dbReference type="ChEBI" id="CHEBI:57783"/>
        <dbReference type="ChEBI" id="CHEBI:58349"/>
        <dbReference type="ChEBI" id="CHEBI:78776"/>
        <dbReference type="ChEBI" id="CHEBI:78827"/>
        <dbReference type="EC" id="1.1.1.100"/>
    </reaction>
    <physiologicalReaction direction="right-to-left" evidence="22">
        <dbReference type="Rhea" id="RHEA:17399"/>
    </physiologicalReaction>
</comment>
<accession>A0ABS8NJI0</accession>
<dbReference type="SUPFAM" id="SSF55048">
    <property type="entry name" value="Probable ACP-binding domain of malonyl-CoA ACP transacylase"/>
    <property type="match status" value="1"/>
</dbReference>
<gene>
    <name evidence="55" type="ORF">LOC71_10095</name>
</gene>
<dbReference type="InterPro" id="IPR020806">
    <property type="entry name" value="PKS_PP-bd"/>
</dbReference>
<evidence type="ECO:0000256" key="45">
    <source>
        <dbReference type="ARBA" id="ARBA00049414"/>
    </source>
</evidence>
<comment type="catalytic activity">
    <reaction evidence="44">
        <text>3-oxododecanoyl-[ACP] + NADPH + H(+) = (3R)-hydroxydodecanoyl-[ACP] + NADP(+)</text>
        <dbReference type="Rhea" id="RHEA:41872"/>
        <dbReference type="Rhea" id="RHEA-COMP:9641"/>
        <dbReference type="Rhea" id="RHEA-COMP:9642"/>
        <dbReference type="ChEBI" id="CHEBI:15378"/>
        <dbReference type="ChEBI" id="CHEBI:57783"/>
        <dbReference type="ChEBI" id="CHEBI:58349"/>
        <dbReference type="ChEBI" id="CHEBI:78469"/>
        <dbReference type="ChEBI" id="CHEBI:78470"/>
    </reaction>
    <physiologicalReaction direction="left-to-right" evidence="44">
        <dbReference type="Rhea" id="RHEA:41873"/>
    </physiologicalReaction>
</comment>
<comment type="catalytic activity">
    <reaction evidence="24">
        <text>tetradecanoyl-[ACP] + malonyl-[ACP] + H(+) = 3-oxohexadecanoyl-[ACP] + holo-[ACP] + CO2</text>
        <dbReference type="Rhea" id="RHEA:41900"/>
        <dbReference type="Rhea" id="RHEA-COMP:9623"/>
        <dbReference type="Rhea" id="RHEA-COMP:9648"/>
        <dbReference type="Rhea" id="RHEA-COMP:9649"/>
        <dbReference type="Rhea" id="RHEA-COMP:9685"/>
        <dbReference type="ChEBI" id="CHEBI:15378"/>
        <dbReference type="ChEBI" id="CHEBI:16526"/>
        <dbReference type="ChEBI" id="CHEBI:64479"/>
        <dbReference type="ChEBI" id="CHEBI:78449"/>
        <dbReference type="ChEBI" id="CHEBI:78477"/>
        <dbReference type="ChEBI" id="CHEBI:78478"/>
    </reaction>
    <physiologicalReaction direction="left-to-right" evidence="24">
        <dbReference type="Rhea" id="RHEA:41901"/>
    </physiologicalReaction>
</comment>
<keyword evidence="9" id="KW-0012">Acyltransferase</keyword>
<comment type="catalytic activity">
    <reaction evidence="13">
        <text>(3R)-hydroxydecanoyl-[ACP] = (2E)-decenoyl-[ACP] + H2O</text>
        <dbReference type="Rhea" id="RHEA:41860"/>
        <dbReference type="Rhea" id="RHEA-COMP:9638"/>
        <dbReference type="Rhea" id="RHEA-COMP:9639"/>
        <dbReference type="ChEBI" id="CHEBI:15377"/>
        <dbReference type="ChEBI" id="CHEBI:78466"/>
        <dbReference type="ChEBI" id="CHEBI:78467"/>
    </reaction>
    <physiologicalReaction direction="left-to-right" evidence="13">
        <dbReference type="Rhea" id="RHEA:41861"/>
    </physiologicalReaction>
</comment>
<dbReference type="InterPro" id="IPR014031">
    <property type="entry name" value="Ketoacyl_synth_C"/>
</dbReference>
<evidence type="ECO:0000256" key="36">
    <source>
        <dbReference type="ARBA" id="ARBA00048571"/>
    </source>
</evidence>
<comment type="catalytic activity">
    <reaction evidence="30">
        <text>acetyl-[ACP] + malonyl-[ACP] + H(+) = 3-oxobutanoyl-[ACP] + holo-[ACP] + CO2</text>
        <dbReference type="Rhea" id="RHEA:41800"/>
        <dbReference type="Rhea" id="RHEA-COMP:9621"/>
        <dbReference type="Rhea" id="RHEA-COMP:9623"/>
        <dbReference type="Rhea" id="RHEA-COMP:9625"/>
        <dbReference type="Rhea" id="RHEA-COMP:9685"/>
        <dbReference type="ChEBI" id="CHEBI:15378"/>
        <dbReference type="ChEBI" id="CHEBI:16526"/>
        <dbReference type="ChEBI" id="CHEBI:64479"/>
        <dbReference type="ChEBI" id="CHEBI:78446"/>
        <dbReference type="ChEBI" id="CHEBI:78449"/>
        <dbReference type="ChEBI" id="CHEBI:78450"/>
    </reaction>
    <physiologicalReaction direction="left-to-right" evidence="30">
        <dbReference type="Rhea" id="RHEA:41801"/>
    </physiologicalReaction>
</comment>
<dbReference type="InterPro" id="IPR057326">
    <property type="entry name" value="KR_dom"/>
</dbReference>
<dbReference type="CDD" id="cd08955">
    <property type="entry name" value="KR_2_FAS_SDR_x"/>
    <property type="match status" value="1"/>
</dbReference>
<evidence type="ECO:0000256" key="30">
    <source>
        <dbReference type="ARBA" id="ARBA00047961"/>
    </source>
</evidence>
<evidence type="ECO:0000256" key="48">
    <source>
        <dbReference type="ARBA" id="ARBA00049521"/>
    </source>
</evidence>
<dbReference type="InterPro" id="IPR036291">
    <property type="entry name" value="NAD(P)-bd_dom_sf"/>
</dbReference>
<comment type="function">
    <text evidence="19">Fatty acid synthetase is a multifunctional enzyme that catalyzes the de novo biosynthesis of long-chain saturated fatty acids starting from acetyl-CoA and malonyl-CoA in the presence of NADPH. This multifunctional protein contains 7 catalytic activities and a site for the binding of the prosthetic group 4'-phosphopantetheine of the acyl carrier protein ([ACP]) domain.</text>
</comment>
<evidence type="ECO:0000256" key="20">
    <source>
        <dbReference type="ARBA" id="ARBA00047300"/>
    </source>
</evidence>
<evidence type="ECO:0000256" key="50">
    <source>
        <dbReference type="PROSITE-ProRule" id="PRU01363"/>
    </source>
</evidence>
<dbReference type="InterPro" id="IPR011032">
    <property type="entry name" value="GroES-like_sf"/>
</dbReference>
<dbReference type="Pfam" id="PF00109">
    <property type="entry name" value="ketoacyl-synt"/>
    <property type="match status" value="1"/>
</dbReference>
<evidence type="ECO:0000256" key="29">
    <source>
        <dbReference type="ARBA" id="ARBA00047953"/>
    </source>
</evidence>
<feature type="domain" description="Ketosynthase family 3 (KS3)" evidence="53">
    <location>
        <begin position="56"/>
        <end position="483"/>
    </location>
</feature>
<evidence type="ECO:0000256" key="41">
    <source>
        <dbReference type="ARBA" id="ARBA00049019"/>
    </source>
</evidence>
<dbReference type="Pfam" id="PF02801">
    <property type="entry name" value="Ketoacyl-synt_C"/>
    <property type="match status" value="1"/>
</dbReference>
<dbReference type="PANTHER" id="PTHR43775:SF37">
    <property type="entry name" value="SI:DKEY-61P9.11"/>
    <property type="match status" value="1"/>
</dbReference>
<evidence type="ECO:0000256" key="12">
    <source>
        <dbReference type="ARBA" id="ARBA00023373"/>
    </source>
</evidence>
<keyword evidence="7" id="KW-0663">Pyridoxal phosphate</keyword>
<evidence type="ECO:0000256" key="17">
    <source>
        <dbReference type="ARBA" id="ARBA00023401"/>
    </source>
</evidence>
<evidence type="ECO:0000256" key="16">
    <source>
        <dbReference type="ARBA" id="ARBA00023399"/>
    </source>
</evidence>
<feature type="active site" description="Proton donor; for dehydratase activity" evidence="50">
    <location>
        <position position="1166"/>
    </location>
</feature>
<feature type="active site" description="Proton acceptor; for dehydratase activity" evidence="50">
    <location>
        <position position="994"/>
    </location>
</feature>
<dbReference type="SMART" id="SM00824">
    <property type="entry name" value="PKS_TE"/>
    <property type="match status" value="1"/>
</dbReference>
<evidence type="ECO:0000256" key="47">
    <source>
        <dbReference type="ARBA" id="ARBA00049449"/>
    </source>
</evidence>
<evidence type="ECO:0000256" key="32">
    <source>
        <dbReference type="ARBA" id="ARBA00048281"/>
    </source>
</evidence>
<proteinExistence type="predicted"/>
<comment type="catalytic activity">
    <reaction evidence="48">
        <text>(2E)-decenoyl-[ACP] + NADPH + H(+) = decanoyl-[ACP] + NADP(+)</text>
        <dbReference type="Rhea" id="RHEA:41864"/>
        <dbReference type="Rhea" id="RHEA-COMP:9639"/>
        <dbReference type="Rhea" id="RHEA-COMP:9640"/>
        <dbReference type="ChEBI" id="CHEBI:15378"/>
        <dbReference type="ChEBI" id="CHEBI:57783"/>
        <dbReference type="ChEBI" id="CHEBI:58349"/>
        <dbReference type="ChEBI" id="CHEBI:78467"/>
        <dbReference type="ChEBI" id="CHEBI:78468"/>
    </reaction>
    <physiologicalReaction direction="left-to-right" evidence="48">
        <dbReference type="Rhea" id="RHEA:41865"/>
    </physiologicalReaction>
</comment>
<dbReference type="SMART" id="SM01294">
    <property type="entry name" value="PKS_PP_betabranch"/>
    <property type="match status" value="1"/>
</dbReference>
<comment type="catalytic activity">
    <reaction evidence="41">
        <text>(2E)-octadecenoyl-[ACP] + NADPH + H(+) = octadecanoyl-[ACP] + NADP(+)</text>
        <dbReference type="Rhea" id="RHEA:41928"/>
        <dbReference type="Rhea" id="RHEA-COMP:9655"/>
        <dbReference type="Rhea" id="RHEA-COMP:9656"/>
        <dbReference type="ChEBI" id="CHEBI:15378"/>
        <dbReference type="ChEBI" id="CHEBI:57783"/>
        <dbReference type="ChEBI" id="CHEBI:58349"/>
        <dbReference type="ChEBI" id="CHEBI:78489"/>
        <dbReference type="ChEBI" id="CHEBI:78495"/>
    </reaction>
    <physiologicalReaction direction="left-to-right" evidence="41">
        <dbReference type="Rhea" id="RHEA:41929"/>
    </physiologicalReaction>
</comment>
<dbReference type="InterPro" id="IPR049552">
    <property type="entry name" value="PKS_DH_N"/>
</dbReference>
<evidence type="ECO:0000259" key="54">
    <source>
        <dbReference type="PROSITE" id="PS52019"/>
    </source>
</evidence>
<comment type="catalytic activity">
    <reaction evidence="10">
        <text>(3R)-hydroxyoctanoyl-[ACP] = (2E)-octenoyl-[ACP] + H2O</text>
        <dbReference type="Rhea" id="RHEA:41844"/>
        <dbReference type="Rhea" id="RHEA-COMP:9634"/>
        <dbReference type="Rhea" id="RHEA-COMP:9635"/>
        <dbReference type="ChEBI" id="CHEBI:15377"/>
        <dbReference type="ChEBI" id="CHEBI:78461"/>
        <dbReference type="ChEBI" id="CHEBI:78462"/>
    </reaction>
    <physiologicalReaction direction="left-to-right" evidence="10">
        <dbReference type="Rhea" id="RHEA:41845"/>
    </physiologicalReaction>
</comment>
<evidence type="ECO:0000256" key="44">
    <source>
        <dbReference type="ARBA" id="ARBA00049263"/>
    </source>
</evidence>
<comment type="catalytic activity">
    <reaction evidence="14">
        <text>a (3R)-hydroxyacyl-[ACP] = a (2E)-enoyl-[ACP] + H2O</text>
        <dbReference type="Rhea" id="RHEA:13097"/>
        <dbReference type="Rhea" id="RHEA-COMP:9925"/>
        <dbReference type="Rhea" id="RHEA-COMP:9945"/>
        <dbReference type="ChEBI" id="CHEBI:15377"/>
        <dbReference type="ChEBI" id="CHEBI:78784"/>
        <dbReference type="ChEBI" id="CHEBI:78827"/>
        <dbReference type="EC" id="4.2.1.59"/>
    </reaction>
    <physiologicalReaction direction="left-to-right" evidence="14">
        <dbReference type="Rhea" id="RHEA:13098"/>
    </physiologicalReaction>
</comment>
<comment type="catalytic activity">
    <reaction evidence="35">
        <text>a fatty acyl-[ACP] + malonyl-[ACP] + H(+) = a 3-oxoacyl-[ACP] + holo-[ACP] + CO2</text>
        <dbReference type="Rhea" id="RHEA:22836"/>
        <dbReference type="Rhea" id="RHEA-COMP:9623"/>
        <dbReference type="Rhea" id="RHEA-COMP:9685"/>
        <dbReference type="Rhea" id="RHEA-COMP:9916"/>
        <dbReference type="Rhea" id="RHEA-COMP:14125"/>
        <dbReference type="ChEBI" id="CHEBI:15378"/>
        <dbReference type="ChEBI" id="CHEBI:16526"/>
        <dbReference type="ChEBI" id="CHEBI:64479"/>
        <dbReference type="ChEBI" id="CHEBI:78449"/>
        <dbReference type="ChEBI" id="CHEBI:78776"/>
        <dbReference type="ChEBI" id="CHEBI:138651"/>
        <dbReference type="EC" id="2.3.1.41"/>
    </reaction>
    <physiologicalReaction direction="left-to-right" evidence="35">
        <dbReference type="Rhea" id="RHEA:22837"/>
    </physiologicalReaction>
</comment>
<evidence type="ECO:0000256" key="13">
    <source>
        <dbReference type="ARBA" id="ARBA00023388"/>
    </source>
</evidence>
<dbReference type="SMART" id="SM00825">
    <property type="entry name" value="PKS_KS"/>
    <property type="match status" value="1"/>
</dbReference>
<evidence type="ECO:0000256" key="9">
    <source>
        <dbReference type="ARBA" id="ARBA00023315"/>
    </source>
</evidence>
<dbReference type="Pfam" id="PF16197">
    <property type="entry name" value="KAsynt_C_assoc"/>
    <property type="match status" value="1"/>
</dbReference>
<dbReference type="InterPro" id="IPR013154">
    <property type="entry name" value="ADH-like_N"/>
</dbReference>
<evidence type="ECO:0000256" key="21">
    <source>
        <dbReference type="ARBA" id="ARBA00047394"/>
    </source>
</evidence>
<dbReference type="InterPro" id="IPR042104">
    <property type="entry name" value="PKS_dehydratase_sf"/>
</dbReference>
<keyword evidence="6" id="KW-0521">NADP</keyword>
<evidence type="ECO:0000256" key="15">
    <source>
        <dbReference type="ARBA" id="ARBA00023398"/>
    </source>
</evidence>
<evidence type="ECO:0000259" key="53">
    <source>
        <dbReference type="PROSITE" id="PS52004"/>
    </source>
</evidence>
<evidence type="ECO:0000259" key="52">
    <source>
        <dbReference type="PROSITE" id="PS50075"/>
    </source>
</evidence>
<evidence type="ECO:0000256" key="26">
    <source>
        <dbReference type="ARBA" id="ARBA00047578"/>
    </source>
</evidence>
<dbReference type="PROSITE" id="PS52004">
    <property type="entry name" value="KS3_2"/>
    <property type="match status" value="1"/>
</dbReference>
<evidence type="ECO:0000256" key="46">
    <source>
        <dbReference type="ARBA" id="ARBA00049422"/>
    </source>
</evidence>
<evidence type="ECO:0000256" key="49">
    <source>
        <dbReference type="ARBA" id="ARBA00049533"/>
    </source>
</evidence>
<evidence type="ECO:0000256" key="14">
    <source>
        <dbReference type="ARBA" id="ARBA00023394"/>
    </source>
</evidence>
<evidence type="ECO:0000256" key="34">
    <source>
        <dbReference type="ARBA" id="ARBA00048420"/>
    </source>
</evidence>
<comment type="catalytic activity">
    <reaction evidence="18">
        <text>(3R)-hydroxybutanoyl-[ACP] = (2E)-butenoyl-[ACP] + H2O</text>
        <dbReference type="Rhea" id="RHEA:41808"/>
        <dbReference type="Rhea" id="RHEA-COMP:9626"/>
        <dbReference type="Rhea" id="RHEA-COMP:9627"/>
        <dbReference type="ChEBI" id="CHEBI:15377"/>
        <dbReference type="ChEBI" id="CHEBI:78451"/>
        <dbReference type="ChEBI" id="CHEBI:78453"/>
    </reaction>
    <physiologicalReaction direction="left-to-right" evidence="18">
        <dbReference type="Rhea" id="RHEA:41809"/>
    </physiologicalReaction>
</comment>
<dbReference type="Pfam" id="PF00107">
    <property type="entry name" value="ADH_zinc_N"/>
    <property type="match status" value="1"/>
</dbReference>
<comment type="catalytic activity">
    <reaction evidence="49">
        <text>octanoyl-[ACP] + malonyl-[ACP] + H(+) = 3-oxodecanoyl-[ACP] + holo-[ACP] + CO2</text>
        <dbReference type="Rhea" id="RHEA:41852"/>
        <dbReference type="Rhea" id="RHEA-COMP:9623"/>
        <dbReference type="Rhea" id="RHEA-COMP:9636"/>
        <dbReference type="Rhea" id="RHEA-COMP:9637"/>
        <dbReference type="Rhea" id="RHEA-COMP:9685"/>
        <dbReference type="ChEBI" id="CHEBI:15378"/>
        <dbReference type="ChEBI" id="CHEBI:16526"/>
        <dbReference type="ChEBI" id="CHEBI:64479"/>
        <dbReference type="ChEBI" id="CHEBI:78449"/>
        <dbReference type="ChEBI" id="CHEBI:78463"/>
        <dbReference type="ChEBI" id="CHEBI:78464"/>
    </reaction>
    <physiologicalReaction direction="left-to-right" evidence="49">
        <dbReference type="Rhea" id="RHEA:41853"/>
    </physiologicalReaction>
</comment>
<comment type="catalytic activity">
    <reaction evidence="23">
        <text>3-oxodecanoyl-[ACP] + NADPH + H(+) = (3R)-hydroxydecanoyl-[ACP] + NADP(+)</text>
        <dbReference type="Rhea" id="RHEA:41856"/>
        <dbReference type="Rhea" id="RHEA-COMP:9637"/>
        <dbReference type="Rhea" id="RHEA-COMP:9638"/>
        <dbReference type="ChEBI" id="CHEBI:15378"/>
        <dbReference type="ChEBI" id="CHEBI:57783"/>
        <dbReference type="ChEBI" id="CHEBI:58349"/>
        <dbReference type="ChEBI" id="CHEBI:78464"/>
        <dbReference type="ChEBI" id="CHEBI:78466"/>
    </reaction>
    <physiologicalReaction direction="left-to-right" evidence="23">
        <dbReference type="Rhea" id="RHEA:41857"/>
    </physiologicalReaction>
</comment>
<dbReference type="Pfam" id="PF08240">
    <property type="entry name" value="ADH_N"/>
    <property type="match status" value="1"/>
</dbReference>
<comment type="catalytic activity">
    <reaction evidence="11">
        <text>(3R)-hydroxydodecanoyl-[ACP] = (2E)-dodecenoyl-[ACP] + H2O</text>
        <dbReference type="Rhea" id="RHEA:41876"/>
        <dbReference type="Rhea" id="RHEA-COMP:9642"/>
        <dbReference type="Rhea" id="RHEA-COMP:9643"/>
        <dbReference type="ChEBI" id="CHEBI:15377"/>
        <dbReference type="ChEBI" id="CHEBI:78470"/>
        <dbReference type="ChEBI" id="CHEBI:78472"/>
    </reaction>
    <physiologicalReaction direction="left-to-right" evidence="11">
        <dbReference type="Rhea" id="RHEA:41877"/>
    </physiologicalReaction>
</comment>
<evidence type="ECO:0000256" key="24">
    <source>
        <dbReference type="ARBA" id="ARBA00047451"/>
    </source>
</evidence>
<evidence type="ECO:0000256" key="43">
    <source>
        <dbReference type="ARBA" id="ARBA00049171"/>
    </source>
</evidence>
<comment type="catalytic activity">
    <reaction evidence="39">
        <text>hexadecanoyl-[ACP] + H2O = hexadecanoate + holo-[ACP] + H(+)</text>
        <dbReference type="Rhea" id="RHEA:41932"/>
        <dbReference type="Rhea" id="RHEA-COMP:9652"/>
        <dbReference type="Rhea" id="RHEA-COMP:9685"/>
        <dbReference type="ChEBI" id="CHEBI:7896"/>
        <dbReference type="ChEBI" id="CHEBI:15377"/>
        <dbReference type="ChEBI" id="CHEBI:15378"/>
        <dbReference type="ChEBI" id="CHEBI:64479"/>
        <dbReference type="ChEBI" id="CHEBI:78483"/>
        <dbReference type="EC" id="3.1.2.14"/>
    </reaction>
    <physiologicalReaction direction="left-to-right" evidence="39">
        <dbReference type="Rhea" id="RHEA:41933"/>
    </physiologicalReaction>
</comment>
<evidence type="ECO:0000256" key="37">
    <source>
        <dbReference type="ARBA" id="ARBA00048650"/>
    </source>
</evidence>
<evidence type="ECO:0000256" key="25">
    <source>
        <dbReference type="ARBA" id="ARBA00047500"/>
    </source>
</evidence>
<feature type="region of interest" description="N-terminal hotdog fold" evidence="50">
    <location>
        <begin position="963"/>
        <end position="1084"/>
    </location>
</feature>
<dbReference type="PROSITE" id="PS00606">
    <property type="entry name" value="KS3_1"/>
    <property type="match status" value="1"/>
</dbReference>
<evidence type="ECO:0000256" key="51">
    <source>
        <dbReference type="SAM" id="MobiDB-lite"/>
    </source>
</evidence>
<feature type="domain" description="PKS/mFAS DH" evidence="54">
    <location>
        <begin position="963"/>
        <end position="1256"/>
    </location>
</feature>
<evidence type="ECO:0000256" key="10">
    <source>
        <dbReference type="ARBA" id="ARBA00023332"/>
    </source>
</evidence>
<dbReference type="InterPro" id="IPR016039">
    <property type="entry name" value="Thiolase-like"/>
</dbReference>
<dbReference type="Gene3D" id="1.10.1200.10">
    <property type="entry name" value="ACP-like"/>
    <property type="match status" value="1"/>
</dbReference>
<evidence type="ECO:0000256" key="1">
    <source>
        <dbReference type="ARBA" id="ARBA00005189"/>
    </source>
</evidence>
<evidence type="ECO:0000256" key="3">
    <source>
        <dbReference type="ARBA" id="ARBA00022553"/>
    </source>
</evidence>
<evidence type="ECO:0000256" key="19">
    <source>
        <dbReference type="ARBA" id="ARBA00023442"/>
    </source>
</evidence>
<dbReference type="InterPro" id="IPR032821">
    <property type="entry name" value="PKS_assoc"/>
</dbReference>
<dbReference type="Gene3D" id="3.40.50.1820">
    <property type="entry name" value="alpha/beta hydrolase"/>
    <property type="match status" value="1"/>
</dbReference>
<evidence type="ECO:0000313" key="56">
    <source>
        <dbReference type="Proteomes" id="UP001430306"/>
    </source>
</evidence>
<evidence type="ECO:0000256" key="39">
    <source>
        <dbReference type="ARBA" id="ARBA00048704"/>
    </source>
</evidence>
<dbReference type="InterPro" id="IPR020841">
    <property type="entry name" value="PKS_Beta-ketoAc_synthase_dom"/>
</dbReference>
<comment type="catalytic activity">
    <reaction evidence="47">
        <text>butanoyl-[ACP] + malonyl-[ACP] + H(+) = 3-oxohexanoyl-[ACP] + holo-[ACP] + CO2</text>
        <dbReference type="Rhea" id="RHEA:41820"/>
        <dbReference type="Rhea" id="RHEA-COMP:9623"/>
        <dbReference type="Rhea" id="RHEA-COMP:9628"/>
        <dbReference type="Rhea" id="RHEA-COMP:9629"/>
        <dbReference type="Rhea" id="RHEA-COMP:9685"/>
        <dbReference type="ChEBI" id="CHEBI:15378"/>
        <dbReference type="ChEBI" id="CHEBI:16526"/>
        <dbReference type="ChEBI" id="CHEBI:64479"/>
        <dbReference type="ChEBI" id="CHEBI:78449"/>
        <dbReference type="ChEBI" id="CHEBI:78454"/>
        <dbReference type="ChEBI" id="CHEBI:78456"/>
    </reaction>
    <physiologicalReaction direction="left-to-right" evidence="47">
        <dbReference type="Rhea" id="RHEA:41821"/>
    </physiologicalReaction>
</comment>
<protein>
    <submittedName>
        <fullName evidence="55">SDR family NAD(P)-dependent oxidoreductase</fullName>
    </submittedName>
</protein>